<gene>
    <name evidence="2" type="ORF">CEUR00632_LOCUS17429</name>
</gene>
<sequence length="126" mass="12705">MQAGGGLPGWGESNGTVGAAQKAVDAPSQASRLAARTDAICGGQPYNTTCDDTLCGRRGAAHFDGNSNPALACVVDGDGERPAPGTPRGVEPSCSVGKSESLKALQPRRRAWDAASRGCRPGLSAP</sequence>
<feature type="region of interest" description="Disordered" evidence="1">
    <location>
        <begin position="77"/>
        <end position="126"/>
    </location>
</feature>
<evidence type="ECO:0000313" key="2">
    <source>
        <dbReference type="EMBL" id="CAD8304155.1"/>
    </source>
</evidence>
<name>A0A7R9Z456_9CHLO</name>
<reference evidence="2" key="1">
    <citation type="submission" date="2021-01" db="EMBL/GenBank/DDBJ databases">
        <authorList>
            <person name="Corre E."/>
            <person name="Pelletier E."/>
            <person name="Niang G."/>
            <person name="Scheremetjew M."/>
            <person name="Finn R."/>
            <person name="Kale V."/>
            <person name="Holt S."/>
            <person name="Cochrane G."/>
            <person name="Meng A."/>
            <person name="Brown T."/>
            <person name="Cohen L."/>
        </authorList>
    </citation>
    <scope>NUCLEOTIDE SEQUENCE</scope>
    <source>
        <strain evidence="2">CCMP219</strain>
    </source>
</reference>
<evidence type="ECO:0000256" key="1">
    <source>
        <dbReference type="SAM" id="MobiDB-lite"/>
    </source>
</evidence>
<dbReference type="AlphaFoldDB" id="A0A7R9Z456"/>
<dbReference type="EMBL" id="HBEC01037498">
    <property type="protein sequence ID" value="CAD8304155.1"/>
    <property type="molecule type" value="Transcribed_RNA"/>
</dbReference>
<accession>A0A7R9Z456</accession>
<protein>
    <submittedName>
        <fullName evidence="2">Uncharacterized protein</fullName>
    </submittedName>
</protein>
<proteinExistence type="predicted"/>
<feature type="region of interest" description="Disordered" evidence="1">
    <location>
        <begin position="1"/>
        <end position="28"/>
    </location>
</feature>
<organism evidence="2">
    <name type="scientific">Chlamydomonas euryale</name>
    <dbReference type="NCBI Taxonomy" id="1486919"/>
    <lineage>
        <taxon>Eukaryota</taxon>
        <taxon>Viridiplantae</taxon>
        <taxon>Chlorophyta</taxon>
        <taxon>core chlorophytes</taxon>
        <taxon>Chlorophyceae</taxon>
        <taxon>CS clade</taxon>
        <taxon>Chlamydomonadales</taxon>
        <taxon>Chlamydomonadaceae</taxon>
        <taxon>Chlamydomonas</taxon>
    </lineage>
</organism>